<dbReference type="Pfam" id="PF00805">
    <property type="entry name" value="Pentapeptide"/>
    <property type="match status" value="1"/>
</dbReference>
<comment type="caution">
    <text evidence="1">The sequence shown here is derived from an EMBL/GenBank/DDBJ whole genome shotgun (WGS) entry which is preliminary data.</text>
</comment>
<dbReference type="InterPro" id="IPR015943">
    <property type="entry name" value="WD40/YVTN_repeat-like_dom_sf"/>
</dbReference>
<dbReference type="InterPro" id="IPR019775">
    <property type="entry name" value="WD40_repeat_CS"/>
</dbReference>
<proteinExistence type="predicted"/>
<dbReference type="Gene3D" id="2.160.20.80">
    <property type="entry name" value="E3 ubiquitin-protein ligase SopA"/>
    <property type="match status" value="1"/>
</dbReference>
<dbReference type="Gene3D" id="2.130.10.10">
    <property type="entry name" value="YVTN repeat-like/Quinoprotein amine dehydrogenase"/>
    <property type="match status" value="1"/>
</dbReference>
<dbReference type="AlphaFoldDB" id="A0AAU9KFA6"/>
<evidence type="ECO:0000313" key="1">
    <source>
        <dbReference type="EMBL" id="CAG9332651.1"/>
    </source>
</evidence>
<dbReference type="Proteomes" id="UP001162131">
    <property type="component" value="Unassembled WGS sequence"/>
</dbReference>
<dbReference type="PROSITE" id="PS00678">
    <property type="entry name" value="WD_REPEATS_1"/>
    <property type="match status" value="1"/>
</dbReference>
<evidence type="ECO:0000313" key="2">
    <source>
        <dbReference type="Proteomes" id="UP001162131"/>
    </source>
</evidence>
<sequence length="462" mass="52928">MQQQAAHTISQKNKSFLGLEVKFSILASSISKKHVKLFIARVIIRSIPKWKSLDSIEISYFNKINFMQDKELIDLLIPLLCPKMYEDLCIVIKLSNKSNSISLAAANAISILNRTNFEFRNLDFRGINISNSCLSKNAFINVNFKGSCLKGVNFCQSKLYDCNFRNCDFTEALFSRLKIIEKFEGSIKKVIISKDGKLLLLCCARNTILWDLNLKMQLHSSNFISKSAAFSPCGNLIILVDEGIKVFIKWDRKLGIITEKANTKLVRSQKIYNVCFSPCGKYILFWGSNFIELEDSVSLNIYKKWKAYPYTLLNFTKCGKYIIFGDKGWIKQISIESDRVEKLIHISWMAKELTFSPSHKHLSCNGGNLFIIKFETQELIFAEDMSRKGFNYSTSWSPYNDKIVVSDGNGFCLFDIEKQAPVAHMRENYNKNDSICYSKCGRYVFIGKSNGLLKLWDLENIG</sequence>
<organism evidence="1 2">
    <name type="scientific">Blepharisma stoltei</name>
    <dbReference type="NCBI Taxonomy" id="1481888"/>
    <lineage>
        <taxon>Eukaryota</taxon>
        <taxon>Sar</taxon>
        <taxon>Alveolata</taxon>
        <taxon>Ciliophora</taxon>
        <taxon>Postciliodesmatophora</taxon>
        <taxon>Heterotrichea</taxon>
        <taxon>Heterotrichida</taxon>
        <taxon>Blepharismidae</taxon>
        <taxon>Blepharisma</taxon>
    </lineage>
</organism>
<dbReference type="SUPFAM" id="SSF50978">
    <property type="entry name" value="WD40 repeat-like"/>
    <property type="match status" value="1"/>
</dbReference>
<dbReference type="SUPFAM" id="SSF141571">
    <property type="entry name" value="Pentapeptide repeat-like"/>
    <property type="match status" value="1"/>
</dbReference>
<dbReference type="EMBL" id="CAJZBQ010000055">
    <property type="protein sequence ID" value="CAG9332651.1"/>
    <property type="molecule type" value="Genomic_DNA"/>
</dbReference>
<dbReference type="InterPro" id="IPR001646">
    <property type="entry name" value="5peptide_repeat"/>
</dbReference>
<protein>
    <recommendedName>
        <fullName evidence="3">BTB/POZ domain-containing protein</fullName>
    </recommendedName>
</protein>
<evidence type="ECO:0008006" key="3">
    <source>
        <dbReference type="Google" id="ProtNLM"/>
    </source>
</evidence>
<name>A0AAU9KFA6_9CILI</name>
<accession>A0AAU9KFA6</accession>
<dbReference type="InterPro" id="IPR036322">
    <property type="entry name" value="WD40_repeat_dom_sf"/>
</dbReference>
<keyword evidence="2" id="KW-1185">Reference proteome</keyword>
<gene>
    <name evidence="1" type="ORF">BSTOLATCC_MIC56944</name>
</gene>
<reference evidence="1" key="1">
    <citation type="submission" date="2021-09" db="EMBL/GenBank/DDBJ databases">
        <authorList>
            <consortium name="AG Swart"/>
            <person name="Singh M."/>
            <person name="Singh A."/>
            <person name="Seah K."/>
            <person name="Emmerich C."/>
        </authorList>
    </citation>
    <scope>NUCLEOTIDE SEQUENCE</scope>
    <source>
        <strain evidence="1">ATCC30299</strain>
    </source>
</reference>